<comment type="similarity">
    <text evidence="3 12">Belongs to the glycosyl hydrolase 25 family.</text>
</comment>
<keyword evidence="10 12" id="KW-0326">Glycosidase</keyword>
<evidence type="ECO:0000256" key="7">
    <source>
        <dbReference type="ARBA" id="ARBA00022638"/>
    </source>
</evidence>
<dbReference type="Gene3D" id="3.20.20.80">
    <property type="entry name" value="Glycosidases"/>
    <property type="match status" value="1"/>
</dbReference>
<dbReference type="InterPro" id="IPR006311">
    <property type="entry name" value="TAT_signal"/>
</dbReference>
<dbReference type="SUPFAM" id="SSF51445">
    <property type="entry name" value="(Trans)glycosidases"/>
    <property type="match status" value="1"/>
</dbReference>
<protein>
    <recommendedName>
        <fullName evidence="4 12">Lysozyme</fullName>
        <ecNumber evidence="4 12">3.2.1.17</ecNumber>
    </recommendedName>
</protein>
<reference evidence="15 16" key="1">
    <citation type="submission" date="2020-08" db="EMBL/GenBank/DDBJ databases">
        <title>Sequencing the genomes of 1000 actinobacteria strains.</title>
        <authorList>
            <person name="Klenk H.-P."/>
        </authorList>
    </citation>
    <scope>NUCLEOTIDE SEQUENCE [LARGE SCALE GENOMIC DNA]</scope>
    <source>
        <strain evidence="15 16">DSM 45859</strain>
    </source>
</reference>
<dbReference type="FunFam" id="3.20.20.80:FF:000060">
    <property type="entry name" value="Lysozyme M1"/>
    <property type="match status" value="1"/>
</dbReference>
<evidence type="ECO:0000256" key="11">
    <source>
        <dbReference type="ARBA" id="ARBA00055588"/>
    </source>
</evidence>
<evidence type="ECO:0000256" key="2">
    <source>
        <dbReference type="ARBA" id="ARBA00004613"/>
    </source>
</evidence>
<dbReference type="Proteomes" id="UP000581769">
    <property type="component" value="Unassembled WGS sequence"/>
</dbReference>
<keyword evidence="14" id="KW-0732">Signal</keyword>
<feature type="compositionally biased region" description="Low complexity" evidence="13">
    <location>
        <begin position="43"/>
        <end position="62"/>
    </location>
</feature>
<dbReference type="Pfam" id="PF01183">
    <property type="entry name" value="Glyco_hydro_25"/>
    <property type="match status" value="1"/>
</dbReference>
<evidence type="ECO:0000256" key="3">
    <source>
        <dbReference type="ARBA" id="ARBA00010646"/>
    </source>
</evidence>
<evidence type="ECO:0000256" key="14">
    <source>
        <dbReference type="SAM" id="SignalP"/>
    </source>
</evidence>
<dbReference type="PROSITE" id="PS00953">
    <property type="entry name" value="GLYCOSYL_HYDROL_F25_1"/>
    <property type="match status" value="1"/>
</dbReference>
<comment type="function">
    <text evidence="11">This enzyme has both lysozyme (acetylmuramidase) and diacetylmuramidase activities.</text>
</comment>
<keyword evidence="8 12" id="KW-0378">Hydrolase</keyword>
<gene>
    <name evidence="15" type="ORF">BJY18_000340</name>
</gene>
<keyword evidence="9" id="KW-1015">Disulfide bond</keyword>
<dbReference type="SMART" id="SM00641">
    <property type="entry name" value="Glyco_25"/>
    <property type="match status" value="1"/>
</dbReference>
<dbReference type="InterPro" id="IPR018077">
    <property type="entry name" value="Glyco_hydro_fam25_subgr"/>
</dbReference>
<dbReference type="GO" id="GO:0003796">
    <property type="term" value="F:lysozyme activity"/>
    <property type="evidence" value="ECO:0007669"/>
    <property type="project" value="UniProtKB-EC"/>
</dbReference>
<keyword evidence="16" id="KW-1185">Reference proteome</keyword>
<keyword evidence="7" id="KW-0081">Bacteriolytic enzyme</keyword>
<evidence type="ECO:0000256" key="9">
    <source>
        <dbReference type="ARBA" id="ARBA00023157"/>
    </source>
</evidence>
<keyword evidence="6" id="KW-0929">Antimicrobial</keyword>
<evidence type="ECO:0000256" key="1">
    <source>
        <dbReference type="ARBA" id="ARBA00000632"/>
    </source>
</evidence>
<comment type="caution">
    <text evidence="15">The sequence shown here is derived from an EMBL/GenBank/DDBJ whole genome shotgun (WGS) entry which is preliminary data.</text>
</comment>
<dbReference type="GO" id="GO:0016052">
    <property type="term" value="P:carbohydrate catabolic process"/>
    <property type="evidence" value="ECO:0007669"/>
    <property type="project" value="TreeGrafter"/>
</dbReference>
<dbReference type="PANTHER" id="PTHR34135">
    <property type="entry name" value="LYSOZYME"/>
    <property type="match status" value="1"/>
</dbReference>
<dbReference type="InterPro" id="IPR002053">
    <property type="entry name" value="Glyco_hydro_25"/>
</dbReference>
<dbReference type="GO" id="GO:0042742">
    <property type="term" value="P:defense response to bacterium"/>
    <property type="evidence" value="ECO:0007669"/>
    <property type="project" value="UniProtKB-KW"/>
</dbReference>
<feature type="region of interest" description="Disordered" evidence="13">
    <location>
        <begin position="43"/>
        <end position="83"/>
    </location>
</feature>
<feature type="chain" id="PRO_5039211276" description="Lysozyme" evidence="14">
    <location>
        <begin position="31"/>
        <end position="307"/>
    </location>
</feature>
<evidence type="ECO:0000256" key="10">
    <source>
        <dbReference type="ARBA" id="ARBA00023295"/>
    </source>
</evidence>
<evidence type="ECO:0000256" key="12">
    <source>
        <dbReference type="RuleBase" id="RU361176"/>
    </source>
</evidence>
<accession>A0A840IN18</accession>
<dbReference type="PROSITE" id="PS51904">
    <property type="entry name" value="GLYCOSYL_HYDROL_F25_2"/>
    <property type="match status" value="1"/>
</dbReference>
<evidence type="ECO:0000313" key="15">
    <source>
        <dbReference type="EMBL" id="MBB4682855.1"/>
    </source>
</evidence>
<dbReference type="GO" id="GO:0016998">
    <property type="term" value="P:cell wall macromolecule catabolic process"/>
    <property type="evidence" value="ECO:0007669"/>
    <property type="project" value="InterPro"/>
</dbReference>
<dbReference type="GO" id="GO:0031640">
    <property type="term" value="P:killing of cells of another organism"/>
    <property type="evidence" value="ECO:0007669"/>
    <property type="project" value="UniProtKB-KW"/>
</dbReference>
<feature type="signal peptide" evidence="14">
    <location>
        <begin position="1"/>
        <end position="30"/>
    </location>
</feature>
<name>A0A840IN18_9PSEU</name>
<dbReference type="AlphaFoldDB" id="A0A840IN18"/>
<evidence type="ECO:0000256" key="4">
    <source>
        <dbReference type="ARBA" id="ARBA00012732"/>
    </source>
</evidence>
<feature type="region of interest" description="Disordered" evidence="13">
    <location>
        <begin position="88"/>
        <end position="107"/>
    </location>
</feature>
<evidence type="ECO:0000256" key="5">
    <source>
        <dbReference type="ARBA" id="ARBA00022525"/>
    </source>
</evidence>
<keyword evidence="5" id="KW-0964">Secreted</keyword>
<feature type="compositionally biased region" description="Low complexity" evidence="13">
    <location>
        <begin position="90"/>
        <end position="107"/>
    </location>
</feature>
<evidence type="ECO:0000313" key="16">
    <source>
        <dbReference type="Proteomes" id="UP000581769"/>
    </source>
</evidence>
<comment type="subcellular location">
    <subcellularLocation>
        <location evidence="2">Secreted</location>
    </subcellularLocation>
</comment>
<comment type="catalytic activity">
    <reaction evidence="1 12">
        <text>Hydrolysis of (1-&gt;4)-beta-linkages between N-acetylmuramic acid and N-acetyl-D-glucosamine residues in a peptidoglycan and between N-acetyl-D-glucosamine residues in chitodextrins.</text>
        <dbReference type="EC" id="3.2.1.17"/>
    </reaction>
</comment>
<dbReference type="GO" id="GO:0009253">
    <property type="term" value="P:peptidoglycan catabolic process"/>
    <property type="evidence" value="ECO:0007669"/>
    <property type="project" value="InterPro"/>
</dbReference>
<dbReference type="GO" id="GO:0005576">
    <property type="term" value="C:extracellular region"/>
    <property type="evidence" value="ECO:0007669"/>
    <property type="project" value="UniProtKB-SubCell"/>
</dbReference>
<dbReference type="PROSITE" id="PS51318">
    <property type="entry name" value="TAT"/>
    <property type="match status" value="1"/>
</dbReference>
<dbReference type="PANTHER" id="PTHR34135:SF2">
    <property type="entry name" value="LYSOZYME"/>
    <property type="match status" value="1"/>
</dbReference>
<dbReference type="InterPro" id="IPR017853">
    <property type="entry name" value="GH"/>
</dbReference>
<dbReference type="EMBL" id="JACHMG010000001">
    <property type="protein sequence ID" value="MBB4682855.1"/>
    <property type="molecule type" value="Genomic_DNA"/>
</dbReference>
<proteinExistence type="inferred from homology"/>
<dbReference type="EC" id="3.2.1.17" evidence="4 12"/>
<evidence type="ECO:0000256" key="6">
    <source>
        <dbReference type="ARBA" id="ARBA00022529"/>
    </source>
</evidence>
<sequence>MSAAHWGRRRLAGAVLAASATLLVATAATAGTATAGTATAGTATAGTSAAGTGTPGIGTSSAEATDPGSTAPGDSPDNHQMGASIRAHDGAAGAAAPAPASAEATTPGIDVSSYQGAVDWPGYWKQGKKFAYVKATEGTGYQNPDFSQQYTGSYDVGMIRGAYHYARPDLSGGAAQADYFAAHGGGWSKDGKTLPGTLDIEWGSSSDCYGLSQAAMVSWIKAFSDEYHKKTTRWPVIYTATSWWTECTGNKGDFSATNPLWVARYASSAGTLPYNWGFYTFWQYTSTPLDQDYFSAGTDRLKALADG</sequence>
<organism evidence="15 16">
    <name type="scientific">Amycolatopsis jiangsuensis</name>
    <dbReference type="NCBI Taxonomy" id="1181879"/>
    <lineage>
        <taxon>Bacteria</taxon>
        <taxon>Bacillati</taxon>
        <taxon>Actinomycetota</taxon>
        <taxon>Actinomycetes</taxon>
        <taxon>Pseudonocardiales</taxon>
        <taxon>Pseudonocardiaceae</taxon>
        <taxon>Amycolatopsis</taxon>
    </lineage>
</organism>
<dbReference type="InterPro" id="IPR008270">
    <property type="entry name" value="Glyco_hydro_25_AS"/>
</dbReference>
<evidence type="ECO:0000256" key="8">
    <source>
        <dbReference type="ARBA" id="ARBA00022801"/>
    </source>
</evidence>
<evidence type="ECO:0000256" key="13">
    <source>
        <dbReference type="SAM" id="MobiDB-lite"/>
    </source>
</evidence>
<dbReference type="RefSeq" id="WP_221457493.1">
    <property type="nucleotide sequence ID" value="NZ_JACHMG010000001.1"/>
</dbReference>